<dbReference type="EMBL" id="JAGQLM010000164">
    <property type="protein sequence ID" value="MCA9375386.1"/>
    <property type="molecule type" value="Genomic_DNA"/>
</dbReference>
<reference evidence="2" key="2">
    <citation type="journal article" date="2021" name="Microbiome">
        <title>Successional dynamics and alternative stable states in a saline activated sludge microbial community over 9 years.</title>
        <authorList>
            <person name="Wang Y."/>
            <person name="Ye J."/>
            <person name="Ju F."/>
            <person name="Liu L."/>
            <person name="Boyd J.A."/>
            <person name="Deng Y."/>
            <person name="Parks D.H."/>
            <person name="Jiang X."/>
            <person name="Yin X."/>
            <person name="Woodcroft B.J."/>
            <person name="Tyson G.W."/>
            <person name="Hugenholtz P."/>
            <person name="Polz M.F."/>
            <person name="Zhang T."/>
        </authorList>
    </citation>
    <scope>NUCLEOTIDE SEQUENCE</scope>
    <source>
        <strain evidence="2">HKST-UBA16</strain>
    </source>
</reference>
<dbReference type="Proteomes" id="UP000748332">
    <property type="component" value="Unassembled WGS sequence"/>
</dbReference>
<gene>
    <name evidence="2" type="ORF">KC622_03580</name>
</gene>
<dbReference type="AlphaFoldDB" id="A0A955HYJ1"/>
<dbReference type="InterPro" id="IPR010359">
    <property type="entry name" value="IrrE_HExxH"/>
</dbReference>
<name>A0A955HYJ1_9BACT</name>
<evidence type="ECO:0000259" key="1">
    <source>
        <dbReference type="Pfam" id="PF06114"/>
    </source>
</evidence>
<comment type="caution">
    <text evidence="2">The sequence shown here is derived from an EMBL/GenBank/DDBJ whole genome shotgun (WGS) entry which is preliminary data.</text>
</comment>
<dbReference type="Gene3D" id="1.10.10.2910">
    <property type="match status" value="1"/>
</dbReference>
<accession>A0A955HYJ1</accession>
<evidence type="ECO:0000313" key="2">
    <source>
        <dbReference type="EMBL" id="MCA9375386.1"/>
    </source>
</evidence>
<organism evidence="2 3">
    <name type="scientific">Candidatus Dojkabacteria bacterium</name>
    <dbReference type="NCBI Taxonomy" id="2099670"/>
    <lineage>
        <taxon>Bacteria</taxon>
        <taxon>Candidatus Dojkabacteria</taxon>
    </lineage>
</organism>
<evidence type="ECO:0000313" key="3">
    <source>
        <dbReference type="Proteomes" id="UP000748332"/>
    </source>
</evidence>
<feature type="domain" description="IrrE N-terminal-like" evidence="1">
    <location>
        <begin position="64"/>
        <end position="150"/>
    </location>
</feature>
<proteinExistence type="predicted"/>
<dbReference type="Pfam" id="PF06114">
    <property type="entry name" value="Peptidase_M78"/>
    <property type="match status" value="1"/>
</dbReference>
<protein>
    <submittedName>
        <fullName evidence="2">ImmA/IrrE family metallo-endopeptidase</fullName>
    </submittedName>
</protein>
<reference evidence="2" key="1">
    <citation type="submission" date="2020-04" db="EMBL/GenBank/DDBJ databases">
        <authorList>
            <person name="Zhang T."/>
        </authorList>
    </citation>
    <scope>NUCLEOTIDE SEQUENCE</scope>
    <source>
        <strain evidence="2">HKST-UBA16</strain>
    </source>
</reference>
<sequence length="281" mass="32188">MYKTANIRYFKALYNWKGTIEELITKLIADVYNDINPPPTNVKEKLQIISSLRNIDPDPIYKDLGDNSAWIVSVNGRNKIYLNINHSEGRQLFSWAHEISHTFFPKKPEEEKIDGFWIDGENPEEEILCDFGANQIIFWNVNIADTTFHEDLLENVSKQTGASLEASSIFIAKSPDYRFGMALWSKKYKKGQCAEQQSLFNESPISPVYRIDYAIYSKSVFLPKNKSINKGEELLENAVSAKKLQKGDITIDPGNRGLFEFQTIAFPVHDQKVLTLLKKVN</sequence>